<dbReference type="Pfam" id="PF12833">
    <property type="entry name" value="HTH_18"/>
    <property type="match status" value="1"/>
</dbReference>
<reference evidence="4 5" key="1">
    <citation type="submission" date="2019-06" db="EMBL/GenBank/DDBJ databases">
        <title>Genome of new Rhodobacteraceae sp. SM1903.</title>
        <authorList>
            <person name="Ren X."/>
        </authorList>
    </citation>
    <scope>NUCLEOTIDE SEQUENCE [LARGE SCALE GENOMIC DNA]</scope>
    <source>
        <strain evidence="4 5">SM1903</strain>
    </source>
</reference>
<dbReference type="GO" id="GO:0003700">
    <property type="term" value="F:DNA-binding transcription factor activity"/>
    <property type="evidence" value="ECO:0007669"/>
    <property type="project" value="InterPro"/>
</dbReference>
<comment type="caution">
    <text evidence="4">The sequence shown here is derived from an EMBL/GenBank/DDBJ whole genome shotgun (WGS) entry which is preliminary data.</text>
</comment>
<dbReference type="OrthoDB" id="9802263at2"/>
<keyword evidence="1" id="KW-0805">Transcription regulation</keyword>
<dbReference type="PANTHER" id="PTHR43436:SF1">
    <property type="entry name" value="TRANSCRIPTIONAL REGULATORY PROTEIN"/>
    <property type="match status" value="1"/>
</dbReference>
<feature type="domain" description="HTH araC/xylS-type" evidence="3">
    <location>
        <begin position="186"/>
        <end position="284"/>
    </location>
</feature>
<keyword evidence="5" id="KW-1185">Reference proteome</keyword>
<dbReference type="SMART" id="SM00342">
    <property type="entry name" value="HTH_ARAC"/>
    <property type="match status" value="1"/>
</dbReference>
<gene>
    <name evidence="4" type="ORF">FHY64_04660</name>
</gene>
<dbReference type="Gene3D" id="1.10.10.60">
    <property type="entry name" value="Homeodomain-like"/>
    <property type="match status" value="2"/>
</dbReference>
<dbReference type="Proteomes" id="UP000314011">
    <property type="component" value="Unassembled WGS sequence"/>
</dbReference>
<dbReference type="EMBL" id="VFFF01000001">
    <property type="protein sequence ID" value="TNY32580.1"/>
    <property type="molecule type" value="Genomic_DNA"/>
</dbReference>
<dbReference type="InterPro" id="IPR018060">
    <property type="entry name" value="HTH_AraC"/>
</dbReference>
<sequence length="293" mass="32602">MSEICAMKPIVLRHAGLQNPLLPRLHLYRIDNPTDAAGLIYEPVVCLVLQGRKRTFIGDSVFSYGPGECMVVVAEVTAMGQVCEATPEEPFLSLNLLLDPAIISALLLDVNELPNNPLESGYNVSTAAPSMLEAWRRLADLLDRTEEAPVMAPHLERELMLRLLMGRQGSLLRQIASVDSRLSHIRRAMAWIRQFHSEKLSVSAMAAVAGMSVSVFHRRFKTVTGVSPLQYQKQLRLHEARRRLVSEQAEAAAVAYAVGYESSSQFSREYKRLFGAPPRRDAEALRQIADPAK</sequence>
<dbReference type="PROSITE" id="PS01124">
    <property type="entry name" value="HTH_ARAC_FAMILY_2"/>
    <property type="match status" value="1"/>
</dbReference>
<evidence type="ECO:0000259" key="3">
    <source>
        <dbReference type="PROSITE" id="PS01124"/>
    </source>
</evidence>
<evidence type="ECO:0000313" key="5">
    <source>
        <dbReference type="Proteomes" id="UP000314011"/>
    </source>
</evidence>
<dbReference type="Pfam" id="PF06719">
    <property type="entry name" value="AraC_N"/>
    <property type="match status" value="1"/>
</dbReference>
<name>A0A5C5GDK7_9RHOB</name>
<protein>
    <submittedName>
        <fullName evidence="4">AraC family transcriptional regulator</fullName>
    </submittedName>
</protein>
<dbReference type="PANTHER" id="PTHR43436">
    <property type="entry name" value="ARAC-FAMILY TRANSCRIPTIONAL REGULATOR"/>
    <property type="match status" value="1"/>
</dbReference>
<evidence type="ECO:0000256" key="1">
    <source>
        <dbReference type="ARBA" id="ARBA00023015"/>
    </source>
</evidence>
<proteinExistence type="predicted"/>
<accession>A0A5C5GDK7</accession>
<evidence type="ECO:0000256" key="2">
    <source>
        <dbReference type="ARBA" id="ARBA00023163"/>
    </source>
</evidence>
<evidence type="ECO:0000313" key="4">
    <source>
        <dbReference type="EMBL" id="TNY32580.1"/>
    </source>
</evidence>
<dbReference type="GO" id="GO:0043565">
    <property type="term" value="F:sequence-specific DNA binding"/>
    <property type="evidence" value="ECO:0007669"/>
    <property type="project" value="InterPro"/>
</dbReference>
<keyword evidence="2" id="KW-0804">Transcription</keyword>
<dbReference type="AlphaFoldDB" id="A0A5C5GDK7"/>
<dbReference type="SUPFAM" id="SSF46689">
    <property type="entry name" value="Homeodomain-like"/>
    <property type="match status" value="2"/>
</dbReference>
<dbReference type="InterPro" id="IPR009057">
    <property type="entry name" value="Homeodomain-like_sf"/>
</dbReference>
<dbReference type="InterPro" id="IPR009594">
    <property type="entry name" value="Tscrpt_reg_HTH_AraC_N"/>
</dbReference>
<organism evidence="4 5">
    <name type="scientific">Pelagovum pacificum</name>
    <dbReference type="NCBI Taxonomy" id="2588711"/>
    <lineage>
        <taxon>Bacteria</taxon>
        <taxon>Pseudomonadati</taxon>
        <taxon>Pseudomonadota</taxon>
        <taxon>Alphaproteobacteria</taxon>
        <taxon>Rhodobacterales</taxon>
        <taxon>Paracoccaceae</taxon>
        <taxon>Pelagovum</taxon>
    </lineage>
</organism>